<protein>
    <submittedName>
        <fullName evidence="5">AraC-like DNA-binding protein</fullName>
    </submittedName>
</protein>
<dbReference type="InterPro" id="IPR037923">
    <property type="entry name" value="HTH-like"/>
</dbReference>
<dbReference type="Pfam" id="PF02311">
    <property type="entry name" value="AraC_binding"/>
    <property type="match status" value="1"/>
</dbReference>
<evidence type="ECO:0000259" key="4">
    <source>
        <dbReference type="PROSITE" id="PS01124"/>
    </source>
</evidence>
<dbReference type="PANTHER" id="PTHR43280">
    <property type="entry name" value="ARAC-FAMILY TRANSCRIPTIONAL REGULATOR"/>
    <property type="match status" value="1"/>
</dbReference>
<evidence type="ECO:0000256" key="3">
    <source>
        <dbReference type="ARBA" id="ARBA00023163"/>
    </source>
</evidence>
<proteinExistence type="predicted"/>
<dbReference type="Gene3D" id="1.10.10.60">
    <property type="entry name" value="Homeodomain-like"/>
    <property type="match status" value="2"/>
</dbReference>
<comment type="caution">
    <text evidence="5">The sequence shown here is derived from an EMBL/GenBank/DDBJ whole genome shotgun (WGS) entry which is preliminary data.</text>
</comment>
<dbReference type="Pfam" id="PF12833">
    <property type="entry name" value="HTH_18"/>
    <property type="match status" value="1"/>
</dbReference>
<keyword evidence="1" id="KW-0805">Transcription regulation</keyword>
<dbReference type="EMBL" id="QKMR01000009">
    <property type="protein sequence ID" value="PYG87815.1"/>
    <property type="molecule type" value="Genomic_DNA"/>
</dbReference>
<dbReference type="InterPro" id="IPR003313">
    <property type="entry name" value="AraC-bd"/>
</dbReference>
<keyword evidence="2 5" id="KW-0238">DNA-binding</keyword>
<dbReference type="SMART" id="SM00342">
    <property type="entry name" value="HTH_ARAC"/>
    <property type="match status" value="1"/>
</dbReference>
<dbReference type="InterPro" id="IPR009057">
    <property type="entry name" value="Homeodomain-like_sf"/>
</dbReference>
<organism evidence="5 6">
    <name type="scientific">Ruminiclostridium sufflavum DSM 19573</name>
    <dbReference type="NCBI Taxonomy" id="1121337"/>
    <lineage>
        <taxon>Bacteria</taxon>
        <taxon>Bacillati</taxon>
        <taxon>Bacillota</taxon>
        <taxon>Clostridia</taxon>
        <taxon>Eubacteriales</taxon>
        <taxon>Oscillospiraceae</taxon>
        <taxon>Ruminiclostridium</taxon>
    </lineage>
</organism>
<dbReference type="PROSITE" id="PS01124">
    <property type="entry name" value="HTH_ARAC_FAMILY_2"/>
    <property type="match status" value="1"/>
</dbReference>
<evidence type="ECO:0000313" key="5">
    <source>
        <dbReference type="EMBL" id="PYG87815.1"/>
    </source>
</evidence>
<evidence type="ECO:0000256" key="2">
    <source>
        <dbReference type="ARBA" id="ARBA00023125"/>
    </source>
</evidence>
<dbReference type="SUPFAM" id="SSF51215">
    <property type="entry name" value="Regulatory protein AraC"/>
    <property type="match status" value="1"/>
</dbReference>
<accession>A0A318XPX8</accession>
<dbReference type="Proteomes" id="UP000248132">
    <property type="component" value="Unassembled WGS sequence"/>
</dbReference>
<keyword evidence="6" id="KW-1185">Reference proteome</keyword>
<keyword evidence="3" id="KW-0804">Transcription</keyword>
<dbReference type="RefSeq" id="WP_110461871.1">
    <property type="nucleotide sequence ID" value="NZ_QKMR01000009.1"/>
</dbReference>
<reference evidence="5 6" key="1">
    <citation type="submission" date="2018-06" db="EMBL/GenBank/DDBJ databases">
        <title>Genomic Encyclopedia of Type Strains, Phase I: the one thousand microbial genomes (KMG-I) project.</title>
        <authorList>
            <person name="Kyrpides N."/>
        </authorList>
    </citation>
    <scope>NUCLEOTIDE SEQUENCE [LARGE SCALE GENOMIC DNA]</scope>
    <source>
        <strain evidence="5 6">DSM 19573</strain>
    </source>
</reference>
<gene>
    <name evidence="5" type="ORF">LY28_01835</name>
</gene>
<evidence type="ECO:0000313" key="6">
    <source>
        <dbReference type="Proteomes" id="UP000248132"/>
    </source>
</evidence>
<dbReference type="InterPro" id="IPR014710">
    <property type="entry name" value="RmlC-like_jellyroll"/>
</dbReference>
<evidence type="ECO:0000256" key="1">
    <source>
        <dbReference type="ARBA" id="ARBA00023015"/>
    </source>
</evidence>
<dbReference type="SUPFAM" id="SSF46689">
    <property type="entry name" value="Homeodomain-like"/>
    <property type="match status" value="2"/>
</dbReference>
<dbReference type="OrthoDB" id="9774814at2"/>
<dbReference type="AlphaFoldDB" id="A0A318XPX8"/>
<dbReference type="InterPro" id="IPR018060">
    <property type="entry name" value="HTH_AraC"/>
</dbReference>
<dbReference type="PANTHER" id="PTHR43280:SF34">
    <property type="entry name" value="ARAC-FAMILY TRANSCRIPTIONAL REGULATOR"/>
    <property type="match status" value="1"/>
</dbReference>
<dbReference type="Gene3D" id="2.60.120.10">
    <property type="entry name" value="Jelly Rolls"/>
    <property type="match status" value="1"/>
</dbReference>
<dbReference type="GO" id="GO:0043565">
    <property type="term" value="F:sequence-specific DNA binding"/>
    <property type="evidence" value="ECO:0007669"/>
    <property type="project" value="InterPro"/>
</dbReference>
<sequence length="293" mass="34149">MQQGVKRGLLNNDFKLFHLRDKNDIQFEHHYHDFNKIIVFIYGEVIYNIEGRSYKLMPWDILLVPRDQVHRPVIGPEEEYERIVIWINDAFLKRHGNEDNDLLACFRLARENRHLLRLGESSINAIRTILAKVELETDNIQFGAGILCNALFVEFIVYVNRLYTRPDEQAENIEVMFDEFIQRVISYINSNLGCDLSIDALSKRFFINKYYLMHKFKASTGCSLHSYISNKRIQKCAAYIKEGLSPAEAASRCGFNDYSNFARTFSKMLGFPPGKYCKENAARKGKDIHRDEG</sequence>
<feature type="domain" description="HTH araC/xylS-type" evidence="4">
    <location>
        <begin position="182"/>
        <end position="279"/>
    </location>
</feature>
<dbReference type="GO" id="GO:0003700">
    <property type="term" value="F:DNA-binding transcription factor activity"/>
    <property type="evidence" value="ECO:0007669"/>
    <property type="project" value="InterPro"/>
</dbReference>
<name>A0A318XPX8_9FIRM</name>